<dbReference type="PANTHER" id="PTHR30012:SF7">
    <property type="entry name" value="PROTEIN TRANSPORT PROTEIN HOFC HOMOLOG"/>
    <property type="match status" value="1"/>
</dbReference>
<dbReference type="PRINTS" id="PR00812">
    <property type="entry name" value="BCTERIALGSPF"/>
</dbReference>
<keyword evidence="3" id="KW-1003">Cell membrane</keyword>
<dbReference type="GO" id="GO:0005886">
    <property type="term" value="C:plasma membrane"/>
    <property type="evidence" value="ECO:0007669"/>
    <property type="project" value="UniProtKB-SubCell"/>
</dbReference>
<protein>
    <submittedName>
        <fullName evidence="10">Type IV pilus assembly protein PilC</fullName>
    </submittedName>
</protein>
<dbReference type="InterPro" id="IPR042094">
    <property type="entry name" value="T2SS_GspF_sf"/>
</dbReference>
<reference evidence="10 11" key="1">
    <citation type="submission" date="2016-10" db="EMBL/GenBank/DDBJ databases">
        <authorList>
            <person name="de Groot N.N."/>
        </authorList>
    </citation>
    <scope>NUCLEOTIDE SEQUENCE [LARGE SCALE GENOMIC DNA]</scope>
    <source>
        <strain evidence="10 11">Nm24</strain>
    </source>
</reference>
<feature type="domain" description="Type II secretion system protein GspF" evidence="9">
    <location>
        <begin position="275"/>
        <end position="397"/>
    </location>
</feature>
<feature type="transmembrane region" description="Helical" evidence="8">
    <location>
        <begin position="223"/>
        <end position="243"/>
    </location>
</feature>
<evidence type="ECO:0000256" key="4">
    <source>
        <dbReference type="ARBA" id="ARBA00022519"/>
    </source>
</evidence>
<accession>A0A1I7G678</accession>
<evidence type="ECO:0000259" key="9">
    <source>
        <dbReference type="Pfam" id="PF00482"/>
    </source>
</evidence>
<comment type="subcellular location">
    <subcellularLocation>
        <location evidence="1">Cell inner membrane</location>
        <topology evidence="1">Multi-pass membrane protein</topology>
    </subcellularLocation>
</comment>
<dbReference type="Gene3D" id="1.20.81.30">
    <property type="entry name" value="Type II secretion system (T2SS), domain F"/>
    <property type="match status" value="2"/>
</dbReference>
<keyword evidence="6 8" id="KW-1133">Transmembrane helix</keyword>
<dbReference type="RefSeq" id="WP_074927238.1">
    <property type="nucleotide sequence ID" value="NZ_FPBL01000002.1"/>
</dbReference>
<evidence type="ECO:0000256" key="6">
    <source>
        <dbReference type="ARBA" id="ARBA00022989"/>
    </source>
</evidence>
<dbReference type="AlphaFoldDB" id="A0A1I7G678"/>
<feature type="transmembrane region" description="Helical" evidence="8">
    <location>
        <begin position="171"/>
        <end position="196"/>
    </location>
</feature>
<dbReference type="GO" id="GO:0015628">
    <property type="term" value="P:protein secretion by the type II secretion system"/>
    <property type="evidence" value="ECO:0007669"/>
    <property type="project" value="TreeGrafter"/>
</dbReference>
<evidence type="ECO:0000313" key="10">
    <source>
        <dbReference type="EMBL" id="SFU43939.1"/>
    </source>
</evidence>
<feature type="transmembrane region" description="Helical" evidence="8">
    <location>
        <begin position="378"/>
        <end position="398"/>
    </location>
</feature>
<dbReference type="InterPro" id="IPR018076">
    <property type="entry name" value="T2SS_GspF_dom"/>
</dbReference>
<evidence type="ECO:0000256" key="3">
    <source>
        <dbReference type="ARBA" id="ARBA00022475"/>
    </source>
</evidence>
<gene>
    <name evidence="10" type="ORF">SAMN05216339_102240</name>
</gene>
<keyword evidence="7 8" id="KW-0472">Membrane</keyword>
<feature type="domain" description="Type II secretion system protein GspF" evidence="9">
    <location>
        <begin position="71"/>
        <end position="194"/>
    </location>
</feature>
<organism evidence="10 11">
    <name type="scientific">Nitrosomonas eutropha</name>
    <dbReference type="NCBI Taxonomy" id="916"/>
    <lineage>
        <taxon>Bacteria</taxon>
        <taxon>Pseudomonadati</taxon>
        <taxon>Pseudomonadota</taxon>
        <taxon>Betaproteobacteria</taxon>
        <taxon>Nitrosomonadales</taxon>
        <taxon>Nitrosomonadaceae</taxon>
        <taxon>Nitrosomonas</taxon>
    </lineage>
</organism>
<dbReference type="OrthoDB" id="9805682at2"/>
<dbReference type="EMBL" id="FPBL01000002">
    <property type="protein sequence ID" value="SFU43939.1"/>
    <property type="molecule type" value="Genomic_DNA"/>
</dbReference>
<keyword evidence="4" id="KW-0997">Cell inner membrane</keyword>
<proteinExistence type="inferred from homology"/>
<dbReference type="Pfam" id="PF00482">
    <property type="entry name" value="T2SSF"/>
    <property type="match status" value="2"/>
</dbReference>
<dbReference type="PANTHER" id="PTHR30012">
    <property type="entry name" value="GENERAL SECRETION PATHWAY PROTEIN"/>
    <property type="match status" value="1"/>
</dbReference>
<dbReference type="InterPro" id="IPR003004">
    <property type="entry name" value="GspF/PilC"/>
</dbReference>
<dbReference type="Proteomes" id="UP000183926">
    <property type="component" value="Unassembled WGS sequence"/>
</dbReference>
<name>A0A1I7G678_9PROT</name>
<sequence>MVTIATSEKKVKEFNFLWEGKDKTGRAIKGEMRAAGTVVVTSTLRKQGVRVTKITKARAGGKITDKDITLFTRQLATMMKSGVPLLQAFDIVGKGHSNRAVGKLLMDIKSEVETGSSLANAFKKHPLYFDSLFCNLVAAGEAAGILDNLLDRLATYKEKIQAIKGKIKSALFYPVSIIMVAFIITAVIMIFVIPAFKELFQGFGADLPAPTLMVMTISDFFVAYWWAIFGGIGGGLYVFFYTWKRSAAMQHVMDRLALRLPIFGEVIRKATIARWSRTLSTMFAAGVPLVEALNSVAGAAGNQVYYEATKNIQNEVSIGSSLVDAMMATSVFPPMVLQMVSIGEESGSLDAMLSKIADFFEAEVDDAVEALSSLMEPLIMVVLGTLIGGMVVAMYLPIFKMGQVVG</sequence>
<evidence type="ECO:0000256" key="5">
    <source>
        <dbReference type="ARBA" id="ARBA00022692"/>
    </source>
</evidence>
<keyword evidence="5 8" id="KW-0812">Transmembrane</keyword>
<evidence type="ECO:0000313" key="11">
    <source>
        <dbReference type="Proteomes" id="UP000183926"/>
    </source>
</evidence>
<evidence type="ECO:0000256" key="1">
    <source>
        <dbReference type="ARBA" id="ARBA00004429"/>
    </source>
</evidence>
<evidence type="ECO:0000256" key="7">
    <source>
        <dbReference type="ARBA" id="ARBA00023136"/>
    </source>
</evidence>
<evidence type="ECO:0000256" key="2">
    <source>
        <dbReference type="ARBA" id="ARBA00005745"/>
    </source>
</evidence>
<evidence type="ECO:0000256" key="8">
    <source>
        <dbReference type="SAM" id="Phobius"/>
    </source>
</evidence>
<comment type="similarity">
    <text evidence="2">Belongs to the GSP F family.</text>
</comment>
<dbReference type="FunFam" id="1.20.81.30:FF:000001">
    <property type="entry name" value="Type II secretion system protein F"/>
    <property type="match status" value="2"/>
</dbReference>